<proteinExistence type="predicted"/>
<dbReference type="OrthoDB" id="10012075at2759"/>
<dbReference type="PANTHER" id="PTHR44337:SF16">
    <property type="entry name" value="CARCINOEMBRYONIC ANTIGEN-RELATED CELL ADHESION MOLECULE 20-LIKE-RELATED"/>
    <property type="match status" value="1"/>
</dbReference>
<dbReference type="Proteomes" id="UP000515150">
    <property type="component" value="Chromosome 16"/>
</dbReference>
<dbReference type="RefSeq" id="XP_040923729.1">
    <property type="nucleotide sequence ID" value="XM_041067795.2"/>
</dbReference>
<dbReference type="InterPro" id="IPR013098">
    <property type="entry name" value="Ig_I-set"/>
</dbReference>
<dbReference type="SMART" id="SM00408">
    <property type="entry name" value="IGc2"/>
    <property type="match status" value="2"/>
</dbReference>
<keyword evidence="7" id="KW-1185">Reference proteome</keyword>
<keyword evidence="1" id="KW-0732">Signal</keyword>
<dbReference type="AlphaFoldDB" id="A0A8M1H383"/>
<dbReference type="SMART" id="SM00409">
    <property type="entry name" value="IG"/>
    <property type="match status" value="3"/>
</dbReference>
<dbReference type="InterPro" id="IPR052598">
    <property type="entry name" value="IgSF_CEA-related"/>
</dbReference>
<dbReference type="Gene3D" id="2.60.40.10">
    <property type="entry name" value="Immunoglobulins"/>
    <property type="match status" value="3"/>
</dbReference>
<evidence type="ECO:0000256" key="1">
    <source>
        <dbReference type="ARBA" id="ARBA00022729"/>
    </source>
</evidence>
<organism evidence="7 8">
    <name type="scientific">Betta splendens</name>
    <name type="common">Siamese fighting fish</name>
    <dbReference type="NCBI Taxonomy" id="158456"/>
    <lineage>
        <taxon>Eukaryota</taxon>
        <taxon>Metazoa</taxon>
        <taxon>Chordata</taxon>
        <taxon>Craniata</taxon>
        <taxon>Vertebrata</taxon>
        <taxon>Euteleostomi</taxon>
        <taxon>Actinopterygii</taxon>
        <taxon>Neopterygii</taxon>
        <taxon>Teleostei</taxon>
        <taxon>Neoteleostei</taxon>
        <taxon>Acanthomorphata</taxon>
        <taxon>Anabantaria</taxon>
        <taxon>Anabantiformes</taxon>
        <taxon>Anabantoidei</taxon>
        <taxon>Osphronemidae</taxon>
        <taxon>Betta</taxon>
    </lineage>
</organism>
<dbReference type="InterPro" id="IPR003599">
    <property type="entry name" value="Ig_sub"/>
</dbReference>
<dbReference type="PROSITE" id="PS50835">
    <property type="entry name" value="IG_LIKE"/>
    <property type="match status" value="2"/>
</dbReference>
<evidence type="ECO:0000256" key="2">
    <source>
        <dbReference type="ARBA" id="ARBA00023157"/>
    </source>
</evidence>
<name>A0A8M1H383_BETSP</name>
<keyword evidence="4" id="KW-0393">Immunoglobulin domain</keyword>
<gene>
    <name evidence="8" type="primary">LOC121201668</name>
</gene>
<evidence type="ECO:0000259" key="6">
    <source>
        <dbReference type="PROSITE" id="PS50835"/>
    </source>
</evidence>
<accession>A0A8M1H383</accession>
<evidence type="ECO:0000313" key="8">
    <source>
        <dbReference type="RefSeq" id="XP_040923729.1"/>
    </source>
</evidence>
<keyword evidence="2" id="KW-1015">Disulfide bond</keyword>
<feature type="domain" description="Ig-like" evidence="6">
    <location>
        <begin position="127"/>
        <end position="206"/>
    </location>
</feature>
<evidence type="ECO:0000313" key="7">
    <source>
        <dbReference type="Proteomes" id="UP000515150"/>
    </source>
</evidence>
<keyword evidence="3" id="KW-0325">Glycoprotein</keyword>
<dbReference type="InterPro" id="IPR003598">
    <property type="entry name" value="Ig_sub2"/>
</dbReference>
<evidence type="ECO:0000256" key="4">
    <source>
        <dbReference type="ARBA" id="ARBA00023319"/>
    </source>
</evidence>
<dbReference type="InterPro" id="IPR007110">
    <property type="entry name" value="Ig-like_dom"/>
</dbReference>
<dbReference type="PANTHER" id="PTHR44337">
    <property type="entry name" value="CARCINOEMBRYONIC ANTIGEN-RELATED CELL ADHESION MOLECULE 8"/>
    <property type="match status" value="1"/>
</dbReference>
<dbReference type="InterPro" id="IPR013783">
    <property type="entry name" value="Ig-like_fold"/>
</dbReference>
<dbReference type="KEGG" id="bspl:121201668"/>
<evidence type="ECO:0000256" key="5">
    <source>
        <dbReference type="SAM" id="MobiDB-lite"/>
    </source>
</evidence>
<protein>
    <submittedName>
        <fullName evidence="8">Carcinoembryonic antigen-related cell adhesion molecule 1-like</fullName>
    </submittedName>
</protein>
<dbReference type="Pfam" id="PF13927">
    <property type="entry name" value="Ig_3"/>
    <property type="match status" value="1"/>
</dbReference>
<evidence type="ECO:0000256" key="3">
    <source>
        <dbReference type="ARBA" id="ARBA00023180"/>
    </source>
</evidence>
<feature type="domain" description="Ig-like" evidence="6">
    <location>
        <begin position="211"/>
        <end position="289"/>
    </location>
</feature>
<sequence>MDFTTSLTPPVTPFLSVSWSFNGSNIITSTSENITGPGYSDRISLNRATGALQLRNLVLEDSGLYTLTVIQDRGLQLQGSVTMNVYGGSDVERKKGQGVRGCQSPHDHQNSNVSSFHHSCRATIRSPAAVLIEDQSSTNMTCEASGSISTRVWVKDGRPLLRGDTVSFSADNRVVFIQPVHSSSRGSYQCELSNPVSTATATFNLTVNFGPHNISIAGPSAAPLGQRVTLQCRADSVPPANFSWTLDGNDTRVSSAAYVIESLAAESTGNYTCTARNAVTMRQNSTVLSLRAPGAALCWSLPVLLLSAAMLREFT</sequence>
<reference evidence="8" key="1">
    <citation type="submission" date="2025-08" db="UniProtKB">
        <authorList>
            <consortium name="RefSeq"/>
        </authorList>
    </citation>
    <scope>IDENTIFICATION</scope>
</reference>
<dbReference type="SUPFAM" id="SSF48726">
    <property type="entry name" value="Immunoglobulin"/>
    <property type="match status" value="3"/>
</dbReference>
<dbReference type="Pfam" id="PF07679">
    <property type="entry name" value="I-set"/>
    <property type="match status" value="1"/>
</dbReference>
<feature type="region of interest" description="Disordered" evidence="5">
    <location>
        <begin position="94"/>
        <end position="114"/>
    </location>
</feature>
<dbReference type="GeneID" id="121201668"/>
<dbReference type="InterPro" id="IPR036179">
    <property type="entry name" value="Ig-like_dom_sf"/>
</dbReference>